<organism evidence="1 2">
    <name type="scientific">Romanomermis culicivorax</name>
    <name type="common">Nematode worm</name>
    <dbReference type="NCBI Taxonomy" id="13658"/>
    <lineage>
        <taxon>Eukaryota</taxon>
        <taxon>Metazoa</taxon>
        <taxon>Ecdysozoa</taxon>
        <taxon>Nematoda</taxon>
        <taxon>Enoplea</taxon>
        <taxon>Dorylaimia</taxon>
        <taxon>Mermithida</taxon>
        <taxon>Mermithoidea</taxon>
        <taxon>Mermithidae</taxon>
        <taxon>Romanomermis</taxon>
    </lineage>
</organism>
<keyword evidence="1" id="KW-1185">Reference proteome</keyword>
<dbReference type="Proteomes" id="UP000887565">
    <property type="component" value="Unplaced"/>
</dbReference>
<proteinExistence type="predicted"/>
<sequence>MLLNSKEYPVCAIEFRTFKKPDLDQVKRYLNWIAAPYSENINANRNKETKTSCYGGDQCFLLISHYDYFLARETYFAAAICASCSSRFSSAVFIVKNLSTKRFMAAEMTVKPNRMKINQLSMGAKKYWTTNDSCTSEPIAMTAKAVGNKPLVQTNNRNAVPVVPPFRPVECIGAGRDDHGASRRRHQNEIRLRNLGPLAKAAFHVFQYGPDDGVQTFTDALEHNQGERNAGQSV</sequence>
<dbReference type="AlphaFoldDB" id="A0A915JUT6"/>
<reference evidence="2" key="1">
    <citation type="submission" date="2022-11" db="UniProtKB">
        <authorList>
            <consortium name="WormBaseParasite"/>
        </authorList>
    </citation>
    <scope>IDENTIFICATION</scope>
</reference>
<evidence type="ECO:0000313" key="2">
    <source>
        <dbReference type="WBParaSite" id="nRc.2.0.1.t30031-RA"/>
    </source>
</evidence>
<protein>
    <submittedName>
        <fullName evidence="2">Uncharacterized protein</fullName>
    </submittedName>
</protein>
<accession>A0A915JUT6</accession>
<dbReference type="WBParaSite" id="nRc.2.0.1.t30031-RA">
    <property type="protein sequence ID" value="nRc.2.0.1.t30031-RA"/>
    <property type="gene ID" value="nRc.2.0.1.g30031"/>
</dbReference>
<name>A0A915JUT6_ROMCU</name>
<evidence type="ECO:0000313" key="1">
    <source>
        <dbReference type="Proteomes" id="UP000887565"/>
    </source>
</evidence>